<dbReference type="PANTHER" id="PTHR30353">
    <property type="entry name" value="INNER MEMBRANE PROTEIN DEDA-RELATED"/>
    <property type="match status" value="1"/>
</dbReference>
<evidence type="ECO:0000313" key="9">
    <source>
        <dbReference type="EMBL" id="TWH20875.1"/>
    </source>
</evidence>
<reference evidence="9 10" key="1">
    <citation type="submission" date="2019-07" db="EMBL/GenBank/DDBJ databases">
        <title>R&amp;d 2014.</title>
        <authorList>
            <person name="Klenk H.-P."/>
        </authorList>
    </citation>
    <scope>NUCLEOTIDE SEQUENCE [LARGE SCALE GENOMIC DNA]</scope>
    <source>
        <strain evidence="9 10">DSM 43194</strain>
    </source>
</reference>
<keyword evidence="6 7" id="KW-0472">Membrane</keyword>
<dbReference type="OrthoDB" id="9813426at2"/>
<sequence length="219" mass="23801">MHIDDWLQVIPPLAVYVMVGLVVGVESLGVPIPGEIVLVSAALLSSRSELDVSWEMIALFGVVGAVVGDSIGYALGRRFGNRLFGWMGRRFPRHFGPDHVAYAEHVFGKWGPLAVYFGRWVAILRIFAGPIAGALRMRYPVFLTANVLGGITWAAGTTAAIYYLGQAAETFLKQFSYVALGVAVLFGLTVGLVLKRRMNTLVERHAATRRAEQAGEEPA</sequence>
<keyword evidence="3 7" id="KW-1003">Cell membrane</keyword>
<dbReference type="RefSeq" id="WP_030531542.1">
    <property type="nucleotide sequence ID" value="NZ_JOIJ01000005.1"/>
</dbReference>
<keyword evidence="10" id="KW-1185">Reference proteome</keyword>
<organism evidence="9 10">
    <name type="scientific">Prauserella rugosa</name>
    <dbReference type="NCBI Taxonomy" id="43354"/>
    <lineage>
        <taxon>Bacteria</taxon>
        <taxon>Bacillati</taxon>
        <taxon>Actinomycetota</taxon>
        <taxon>Actinomycetes</taxon>
        <taxon>Pseudonocardiales</taxon>
        <taxon>Pseudonocardiaceae</taxon>
        <taxon>Prauserella</taxon>
    </lineage>
</organism>
<keyword evidence="4 7" id="KW-0812">Transmembrane</keyword>
<dbReference type="Pfam" id="PF09335">
    <property type="entry name" value="VTT_dom"/>
    <property type="match status" value="1"/>
</dbReference>
<proteinExistence type="inferred from homology"/>
<feature type="transmembrane region" description="Helical" evidence="7">
    <location>
        <begin position="142"/>
        <end position="163"/>
    </location>
</feature>
<dbReference type="InterPro" id="IPR032816">
    <property type="entry name" value="VTT_dom"/>
</dbReference>
<evidence type="ECO:0000256" key="6">
    <source>
        <dbReference type="ARBA" id="ARBA00023136"/>
    </source>
</evidence>
<name>A0A660CIT1_9PSEU</name>
<evidence type="ECO:0000256" key="1">
    <source>
        <dbReference type="ARBA" id="ARBA00004651"/>
    </source>
</evidence>
<dbReference type="GO" id="GO:0005886">
    <property type="term" value="C:plasma membrane"/>
    <property type="evidence" value="ECO:0007669"/>
    <property type="project" value="UniProtKB-SubCell"/>
</dbReference>
<dbReference type="AlphaFoldDB" id="A0A660CIT1"/>
<evidence type="ECO:0000256" key="7">
    <source>
        <dbReference type="RuleBase" id="RU367016"/>
    </source>
</evidence>
<evidence type="ECO:0000256" key="2">
    <source>
        <dbReference type="ARBA" id="ARBA00010792"/>
    </source>
</evidence>
<accession>A0A660CIT1</accession>
<gene>
    <name evidence="9" type="ORF">JD82_02726</name>
</gene>
<comment type="similarity">
    <text evidence="2 7">Belongs to the DedA family.</text>
</comment>
<evidence type="ECO:0000256" key="5">
    <source>
        <dbReference type="ARBA" id="ARBA00022989"/>
    </source>
</evidence>
<keyword evidence="5 7" id="KW-1133">Transmembrane helix</keyword>
<feature type="transmembrane region" description="Helical" evidence="7">
    <location>
        <begin position="56"/>
        <end position="76"/>
    </location>
</feature>
<dbReference type="InterPro" id="IPR032818">
    <property type="entry name" value="DedA-like"/>
</dbReference>
<dbReference type="Proteomes" id="UP000317303">
    <property type="component" value="Unassembled WGS sequence"/>
</dbReference>
<comment type="caution">
    <text evidence="9">The sequence shown here is derived from an EMBL/GenBank/DDBJ whole genome shotgun (WGS) entry which is preliminary data.</text>
</comment>
<dbReference type="PANTHER" id="PTHR30353:SF15">
    <property type="entry name" value="INNER MEMBRANE PROTEIN YABI"/>
    <property type="match status" value="1"/>
</dbReference>
<feature type="transmembrane region" description="Helical" evidence="7">
    <location>
        <begin position="175"/>
        <end position="194"/>
    </location>
</feature>
<comment type="subcellular location">
    <subcellularLocation>
        <location evidence="1 7">Cell membrane</location>
        <topology evidence="1 7">Multi-pass membrane protein</topology>
    </subcellularLocation>
</comment>
<evidence type="ECO:0000313" key="10">
    <source>
        <dbReference type="Proteomes" id="UP000317303"/>
    </source>
</evidence>
<evidence type="ECO:0000256" key="4">
    <source>
        <dbReference type="ARBA" id="ARBA00022692"/>
    </source>
</evidence>
<feature type="domain" description="VTT" evidence="8">
    <location>
        <begin position="32"/>
        <end position="161"/>
    </location>
</feature>
<evidence type="ECO:0000259" key="8">
    <source>
        <dbReference type="Pfam" id="PF09335"/>
    </source>
</evidence>
<feature type="transmembrane region" description="Helical" evidence="7">
    <location>
        <begin position="13"/>
        <end position="44"/>
    </location>
</feature>
<dbReference type="EMBL" id="VLJV01000001">
    <property type="protein sequence ID" value="TWH20875.1"/>
    <property type="molecule type" value="Genomic_DNA"/>
</dbReference>
<protein>
    <submittedName>
        <fullName evidence="9">Membrane protein DedA with SNARE-associated domain</fullName>
    </submittedName>
</protein>
<evidence type="ECO:0000256" key="3">
    <source>
        <dbReference type="ARBA" id="ARBA00022475"/>
    </source>
</evidence>